<reference evidence="3 4" key="1">
    <citation type="submission" date="2017-06" db="EMBL/GenBank/DDBJ databases">
        <authorList>
            <person name="Kim H.J."/>
            <person name="Triplett B.A."/>
        </authorList>
    </citation>
    <scope>NUCLEOTIDE SEQUENCE [LARGE SCALE GENOMIC DNA]</scope>
    <source>
        <strain evidence="3 4">DSM 43151</strain>
    </source>
</reference>
<dbReference type="EMBL" id="FZNR01000003">
    <property type="protein sequence ID" value="SNR54573.1"/>
    <property type="molecule type" value="Genomic_DNA"/>
</dbReference>
<evidence type="ECO:0000313" key="4">
    <source>
        <dbReference type="Proteomes" id="UP000198415"/>
    </source>
</evidence>
<gene>
    <name evidence="3" type="ORF">SAMN06264365_103127</name>
</gene>
<accession>A0A238X7Q4</accession>
<protein>
    <submittedName>
        <fullName evidence="3">Uncharacterized conserved protein</fullName>
    </submittedName>
</protein>
<name>A0A238X7Q4_9ACTN</name>
<evidence type="ECO:0000259" key="2">
    <source>
        <dbReference type="Pfam" id="PF03435"/>
    </source>
</evidence>
<dbReference type="Gene3D" id="3.40.50.720">
    <property type="entry name" value="NAD(P)-binding Rossmann-like Domain"/>
    <property type="match status" value="1"/>
</dbReference>
<dbReference type="InterPro" id="IPR005097">
    <property type="entry name" value="Sacchrp_dh_NADP-bd"/>
</dbReference>
<feature type="region of interest" description="Disordered" evidence="1">
    <location>
        <begin position="234"/>
        <end position="262"/>
    </location>
</feature>
<dbReference type="PANTHER" id="PTHR12286">
    <property type="entry name" value="SACCHAROPINE DEHYDROGENASE-LIKE OXIDOREDUCTASE"/>
    <property type="match status" value="1"/>
</dbReference>
<dbReference type="Pfam" id="PF03435">
    <property type="entry name" value="Sacchrp_dh_NADP"/>
    <property type="match status" value="1"/>
</dbReference>
<organism evidence="3 4">
    <name type="scientific">Actinoplanes regularis</name>
    <dbReference type="NCBI Taxonomy" id="52697"/>
    <lineage>
        <taxon>Bacteria</taxon>
        <taxon>Bacillati</taxon>
        <taxon>Actinomycetota</taxon>
        <taxon>Actinomycetes</taxon>
        <taxon>Micromonosporales</taxon>
        <taxon>Micromonosporaceae</taxon>
        <taxon>Actinoplanes</taxon>
    </lineage>
</organism>
<dbReference type="InterPro" id="IPR051276">
    <property type="entry name" value="Saccharopine_DH-like_oxidrdct"/>
</dbReference>
<dbReference type="GO" id="GO:0009247">
    <property type="term" value="P:glycolipid biosynthetic process"/>
    <property type="evidence" value="ECO:0007669"/>
    <property type="project" value="TreeGrafter"/>
</dbReference>
<evidence type="ECO:0000313" key="3">
    <source>
        <dbReference type="EMBL" id="SNR54573.1"/>
    </source>
</evidence>
<feature type="compositionally biased region" description="Basic and acidic residues" evidence="1">
    <location>
        <begin position="243"/>
        <end position="254"/>
    </location>
</feature>
<evidence type="ECO:0000256" key="1">
    <source>
        <dbReference type="SAM" id="MobiDB-lite"/>
    </source>
</evidence>
<keyword evidence="4" id="KW-1185">Reference proteome</keyword>
<feature type="domain" description="Saccharopine dehydrogenase NADP binding" evidence="2">
    <location>
        <begin position="40"/>
        <end position="140"/>
    </location>
</feature>
<dbReference type="PANTHER" id="PTHR12286:SF5">
    <property type="entry name" value="SACCHAROPINE DEHYDROGENASE-LIKE OXIDOREDUCTASE"/>
    <property type="match status" value="1"/>
</dbReference>
<proteinExistence type="predicted"/>
<dbReference type="Proteomes" id="UP000198415">
    <property type="component" value="Unassembled WGS sequence"/>
</dbReference>
<sequence length="442" mass="46531">MVWVDRVESGRELVAGGCPIGTVRGAQSPTMSDRSRDFEVIVYGATGFVGVLVARHLAGYAPAGTRIALAGRSAAKLEAVKSQLNVDWPILVADSADQAAMATLAGRAHVVITTVGPYAKYGRALANACAAAGTDYVDLTGEVLFARDSIDENHELARGTGARIVHSCGFDSIPSDLGVHVLHKLIAADGAGELTDTTLVVTRMQGGVSGGTIDSMRNQVDVLKKDPTLRRVAASPYSLSPDRQAEPKLGRQSDMDTFPASEVDPSLRGRLAPFVMASYNTRVVRRSNALRDWAYGRTFKYREAMSVGASPLSPLLAVGTKLGLGALIMGLAMPPTRFVLDRLLPAPGTGPSEKTQQAGHFTMDIFTVTTTGARYTARVRAKGDPGYAATAVMLGESALALALDRAALPQSEGGVLTPATAIGDALVDRLRQAGFEITARKL</sequence>
<dbReference type="GO" id="GO:0005886">
    <property type="term" value="C:plasma membrane"/>
    <property type="evidence" value="ECO:0007669"/>
    <property type="project" value="TreeGrafter"/>
</dbReference>
<dbReference type="AlphaFoldDB" id="A0A238X7Q4"/>
<dbReference type="SUPFAM" id="SSF51735">
    <property type="entry name" value="NAD(P)-binding Rossmann-fold domains"/>
    <property type="match status" value="1"/>
</dbReference>
<dbReference type="InterPro" id="IPR036291">
    <property type="entry name" value="NAD(P)-bd_dom_sf"/>
</dbReference>